<evidence type="ECO:0000313" key="3">
    <source>
        <dbReference type="Proteomes" id="UP000638732"/>
    </source>
</evidence>
<keyword evidence="3" id="KW-1185">Reference proteome</keyword>
<comment type="caution">
    <text evidence="2">The sequence shown here is derived from an EMBL/GenBank/DDBJ whole genome shotgun (WGS) entry which is preliminary data.</text>
</comment>
<keyword evidence="1" id="KW-1133">Transmembrane helix</keyword>
<evidence type="ECO:0000256" key="1">
    <source>
        <dbReference type="SAM" id="Phobius"/>
    </source>
</evidence>
<dbReference type="RefSeq" id="WP_166091332.1">
    <property type="nucleotide sequence ID" value="NZ_WWEO01000026.1"/>
</dbReference>
<reference evidence="2" key="2">
    <citation type="submission" date="2020-10" db="EMBL/GenBank/DDBJ databases">
        <title>Mucilaginibacter sp. nov., isolated from soil.</title>
        <authorList>
            <person name="Jeon C.O."/>
        </authorList>
    </citation>
    <scope>NUCLEOTIDE SEQUENCE</scope>
    <source>
        <strain evidence="2">R11</strain>
    </source>
</reference>
<gene>
    <name evidence="2" type="ORF">GSY63_00300</name>
</gene>
<keyword evidence="1" id="KW-0812">Transmembrane</keyword>
<evidence type="ECO:0000313" key="2">
    <source>
        <dbReference type="EMBL" id="NCD67789.1"/>
    </source>
</evidence>
<protein>
    <submittedName>
        <fullName evidence="2">Uncharacterized protein</fullName>
    </submittedName>
</protein>
<dbReference type="Proteomes" id="UP000638732">
    <property type="component" value="Unassembled WGS sequence"/>
</dbReference>
<accession>A0A965ZB45</accession>
<dbReference type="EMBL" id="WWEO01000026">
    <property type="protein sequence ID" value="NCD67789.1"/>
    <property type="molecule type" value="Genomic_DNA"/>
</dbReference>
<feature type="transmembrane region" description="Helical" evidence="1">
    <location>
        <begin position="23"/>
        <end position="45"/>
    </location>
</feature>
<sequence length="48" mass="5327">MKTLQSLTHHQFTERTIILGDKAINTGAIIAAFAFLVLPFILMIARLS</sequence>
<keyword evidence="1" id="KW-0472">Membrane</keyword>
<reference evidence="2" key="1">
    <citation type="submission" date="2020-01" db="EMBL/GenBank/DDBJ databases">
        <authorList>
            <person name="Seo Y.L."/>
        </authorList>
    </citation>
    <scope>NUCLEOTIDE SEQUENCE</scope>
    <source>
        <strain evidence="2">R11</strain>
    </source>
</reference>
<organism evidence="2 3">
    <name type="scientific">Mucilaginibacter agri</name>
    <dbReference type="NCBI Taxonomy" id="2695265"/>
    <lineage>
        <taxon>Bacteria</taxon>
        <taxon>Pseudomonadati</taxon>
        <taxon>Bacteroidota</taxon>
        <taxon>Sphingobacteriia</taxon>
        <taxon>Sphingobacteriales</taxon>
        <taxon>Sphingobacteriaceae</taxon>
        <taxon>Mucilaginibacter</taxon>
    </lineage>
</organism>
<proteinExistence type="predicted"/>
<name>A0A965ZB45_9SPHI</name>
<dbReference type="AlphaFoldDB" id="A0A965ZB45"/>